<feature type="binding site" evidence="9">
    <location>
        <begin position="28"/>
        <end position="29"/>
    </location>
    <ligand>
        <name>D-ribulose 5-phosphate</name>
        <dbReference type="ChEBI" id="CHEBI:58121"/>
    </ligand>
</feature>
<evidence type="ECO:0000256" key="5">
    <source>
        <dbReference type="ARBA" id="ARBA00011959"/>
    </source>
</evidence>
<feature type="binding site" evidence="9">
    <location>
        <position position="158"/>
    </location>
    <ligand>
        <name>D-ribulose 5-phosphate</name>
        <dbReference type="ChEBI" id="CHEBI:58121"/>
    </ligand>
</feature>
<evidence type="ECO:0000256" key="7">
    <source>
        <dbReference type="ARBA" id="ARBA00023235"/>
    </source>
</evidence>
<evidence type="ECO:0000313" key="11">
    <source>
        <dbReference type="Proteomes" id="UP000002791"/>
    </source>
</evidence>
<dbReference type="EC" id="5.3.1.6" evidence="5"/>
<evidence type="ECO:0000256" key="9">
    <source>
        <dbReference type="PIRSR" id="PIRSR005384-2"/>
    </source>
</evidence>
<comment type="pathway">
    <text evidence="2">Carbohydrate degradation; pentose phosphate pathway; D-ribose 5-phosphate from D-ribulose 5-phosphate (non-oxidative stage): step 1/1.</text>
</comment>
<dbReference type="FunFam" id="3.40.1400.10:FF:000002">
    <property type="entry name" value="Ribose-5-phosphate isomerase B"/>
    <property type="match status" value="1"/>
</dbReference>
<dbReference type="GO" id="GO:0004751">
    <property type="term" value="F:ribose-5-phosphate isomerase activity"/>
    <property type="evidence" value="ECO:0007669"/>
    <property type="project" value="UniProtKB-EC"/>
</dbReference>
<dbReference type="GO" id="GO:0009052">
    <property type="term" value="P:pentose-phosphate shunt, non-oxidative branch"/>
    <property type="evidence" value="ECO:0007669"/>
    <property type="project" value="TreeGrafter"/>
</dbReference>
<name>H5XE78_9PSEU</name>
<keyword evidence="11" id="KW-1185">Reference proteome</keyword>
<dbReference type="EMBL" id="CM001440">
    <property type="protein sequence ID" value="EHR60324.1"/>
    <property type="molecule type" value="Genomic_DNA"/>
</dbReference>
<dbReference type="PANTHER" id="PTHR30345">
    <property type="entry name" value="RIBOSE-5-PHOSPHATE ISOMERASE B"/>
    <property type="match status" value="1"/>
</dbReference>
<dbReference type="InterPro" id="IPR003500">
    <property type="entry name" value="RpiB_LacA_LacB"/>
</dbReference>
<evidence type="ECO:0000256" key="1">
    <source>
        <dbReference type="ARBA" id="ARBA00001713"/>
    </source>
</evidence>
<feature type="binding site" evidence="9">
    <location>
        <position position="120"/>
    </location>
    <ligand>
        <name>D-ribulose 5-phosphate</name>
        <dbReference type="ChEBI" id="CHEBI:58121"/>
    </ligand>
</feature>
<dbReference type="InterPro" id="IPR036569">
    <property type="entry name" value="RpiB_LacA_LacB_sf"/>
</dbReference>
<dbReference type="GO" id="GO:0019316">
    <property type="term" value="P:D-allose catabolic process"/>
    <property type="evidence" value="ECO:0007669"/>
    <property type="project" value="TreeGrafter"/>
</dbReference>
<dbReference type="eggNOG" id="COG0698">
    <property type="taxonomic scope" value="Bacteria"/>
</dbReference>
<proteinExistence type="inferred from homology"/>
<dbReference type="NCBIfam" id="TIGR02133">
    <property type="entry name" value="RPI_actino"/>
    <property type="match status" value="1"/>
</dbReference>
<dbReference type="Proteomes" id="UP000002791">
    <property type="component" value="Chromosome"/>
</dbReference>
<keyword evidence="7 10" id="KW-0413">Isomerase</keyword>
<comment type="similarity">
    <text evidence="3">Belongs to the LacAB/RpiB family.</text>
</comment>
<comment type="catalytic activity">
    <reaction evidence="1">
        <text>aldehydo-D-ribose 5-phosphate = D-ribulose 5-phosphate</text>
        <dbReference type="Rhea" id="RHEA:14657"/>
        <dbReference type="ChEBI" id="CHEBI:58121"/>
        <dbReference type="ChEBI" id="CHEBI:58273"/>
        <dbReference type="EC" id="5.3.1.6"/>
    </reaction>
</comment>
<dbReference type="NCBIfam" id="NF004051">
    <property type="entry name" value="PRK05571.1"/>
    <property type="match status" value="1"/>
</dbReference>
<feature type="binding site" evidence="9">
    <location>
        <position position="130"/>
    </location>
    <ligand>
        <name>D-ribulose 5-phosphate</name>
        <dbReference type="ChEBI" id="CHEBI:58121"/>
    </ligand>
</feature>
<organism evidence="10 11">
    <name type="scientific">Saccharomonospora cyanea NA-134</name>
    <dbReference type="NCBI Taxonomy" id="882082"/>
    <lineage>
        <taxon>Bacteria</taxon>
        <taxon>Bacillati</taxon>
        <taxon>Actinomycetota</taxon>
        <taxon>Actinomycetes</taxon>
        <taxon>Pseudonocardiales</taxon>
        <taxon>Pseudonocardiaceae</taxon>
        <taxon>Saccharomonospora</taxon>
    </lineage>
</organism>
<dbReference type="NCBIfam" id="TIGR00689">
    <property type="entry name" value="rpiB_lacA_lacB"/>
    <property type="match status" value="1"/>
</dbReference>
<accession>H5XE78</accession>
<sequence length="177" mass="18920">MHLRAGGFGRAPARMADLTAVRVYLGSDHAGYELKNHLVTHLRGQGHEVTDVGPHVYDAADDYPAFCIETARRVVADEGSLGIVIGGSGNGEQIAANKVPGARAGLAWSVETAKLTREHNHAQLIGVGARMHSLEEATEIVEAFLATPASEDARHVRRVGQISHYERTGTAPELPES</sequence>
<evidence type="ECO:0000256" key="3">
    <source>
        <dbReference type="ARBA" id="ARBA00008754"/>
    </source>
</evidence>
<evidence type="ECO:0000256" key="2">
    <source>
        <dbReference type="ARBA" id="ARBA00004988"/>
    </source>
</evidence>
<evidence type="ECO:0000256" key="6">
    <source>
        <dbReference type="ARBA" id="ARBA00014007"/>
    </source>
</evidence>
<dbReference type="HOGENOM" id="CLU_091396_4_0_11"/>
<comment type="subunit">
    <text evidence="4">Homodimer.</text>
</comment>
<dbReference type="PIRSF" id="PIRSF005384">
    <property type="entry name" value="RpiB_LacA_B"/>
    <property type="match status" value="1"/>
</dbReference>
<evidence type="ECO:0000313" key="10">
    <source>
        <dbReference type="EMBL" id="EHR60324.1"/>
    </source>
</evidence>
<evidence type="ECO:0000256" key="8">
    <source>
        <dbReference type="ARBA" id="ARBA00032117"/>
    </source>
</evidence>
<dbReference type="Gene3D" id="3.40.1400.10">
    <property type="entry name" value="Sugar-phosphate isomerase, RpiB/LacA/LacB"/>
    <property type="match status" value="1"/>
</dbReference>
<feature type="binding site" evidence="9">
    <location>
        <begin position="87"/>
        <end position="91"/>
    </location>
    <ligand>
        <name>D-ribulose 5-phosphate</name>
        <dbReference type="ChEBI" id="CHEBI:58121"/>
    </ligand>
</feature>
<dbReference type="SUPFAM" id="SSF89623">
    <property type="entry name" value="Ribose/Galactose isomerase RpiB/AlsB"/>
    <property type="match status" value="1"/>
</dbReference>
<feature type="binding site" evidence="9">
    <location>
        <position position="154"/>
    </location>
    <ligand>
        <name>D-ribulose 5-phosphate</name>
        <dbReference type="ChEBI" id="CHEBI:58121"/>
    </ligand>
</feature>
<dbReference type="PANTHER" id="PTHR30345:SF0">
    <property type="entry name" value="DNA DAMAGE-REPAIR_TOLERATION PROTEIN DRT102"/>
    <property type="match status" value="1"/>
</dbReference>
<protein>
    <recommendedName>
        <fullName evidence="6">Ribose-5-phosphate isomerase B</fullName>
        <ecNumber evidence="5">5.3.1.6</ecNumber>
    </recommendedName>
    <alternativeName>
        <fullName evidence="8">Phosphoriboisomerase B</fullName>
    </alternativeName>
</protein>
<dbReference type="AlphaFoldDB" id="H5XE78"/>
<dbReference type="STRING" id="882082.SaccyDRAFT_1418"/>
<dbReference type="Pfam" id="PF02502">
    <property type="entry name" value="LacAB_rpiB"/>
    <property type="match status" value="1"/>
</dbReference>
<dbReference type="InterPro" id="IPR011860">
    <property type="entry name" value="Rib-5-P_Isoase_Actino"/>
</dbReference>
<gene>
    <name evidence="10" type="ORF">SaccyDRAFT_1418</name>
</gene>
<evidence type="ECO:0000256" key="4">
    <source>
        <dbReference type="ARBA" id="ARBA00011738"/>
    </source>
</evidence>
<reference evidence="10 11" key="1">
    <citation type="submission" date="2011-11" db="EMBL/GenBank/DDBJ databases">
        <title>The Noncontiguous Finished sequence of Saccharomonospora cyanea NA-134.</title>
        <authorList>
            <consortium name="US DOE Joint Genome Institute"/>
            <person name="Lucas S."/>
            <person name="Han J."/>
            <person name="Lapidus A."/>
            <person name="Cheng J.-F."/>
            <person name="Goodwin L."/>
            <person name="Pitluck S."/>
            <person name="Peters L."/>
            <person name="Ovchinnikova G."/>
            <person name="Lu M."/>
            <person name="Detter J.C."/>
            <person name="Han C."/>
            <person name="Tapia R."/>
            <person name="Land M."/>
            <person name="Hauser L."/>
            <person name="Kyrpides N."/>
            <person name="Ivanova N."/>
            <person name="Pagani I."/>
            <person name="Brambilla E.-M."/>
            <person name="Klenk H.-P."/>
            <person name="Woyke T."/>
        </authorList>
    </citation>
    <scope>NUCLEOTIDE SEQUENCE [LARGE SCALE GENOMIC DNA]</scope>
    <source>
        <strain evidence="10 11">NA-134</strain>
    </source>
</reference>